<dbReference type="GO" id="GO:0019430">
    <property type="term" value="P:removal of superoxide radicals"/>
    <property type="evidence" value="ECO:0007669"/>
    <property type="project" value="UniProtKB-UniRule"/>
</dbReference>
<evidence type="ECO:0000256" key="3">
    <source>
        <dbReference type="ARBA" id="ARBA00018719"/>
    </source>
</evidence>
<dbReference type="PRINTS" id="PR00368">
    <property type="entry name" value="FADPNR"/>
</dbReference>
<comment type="subunit">
    <text evidence="2 10">Homodimer.</text>
</comment>
<dbReference type="RefSeq" id="WP_347300693.1">
    <property type="nucleotide sequence ID" value="NZ_CP142433.1"/>
</dbReference>
<keyword evidence="5 10" id="KW-0274">FAD</keyword>
<evidence type="ECO:0000256" key="8">
    <source>
        <dbReference type="ARBA" id="ARBA00023284"/>
    </source>
</evidence>
<dbReference type="InterPro" id="IPR050097">
    <property type="entry name" value="Ferredoxin-NADP_redctase_2"/>
</dbReference>
<evidence type="ECO:0000313" key="14">
    <source>
        <dbReference type="EMBL" id="XBC49803.1"/>
    </source>
</evidence>
<evidence type="ECO:0000313" key="13">
    <source>
        <dbReference type="EMBL" id="XBC46405.1"/>
    </source>
</evidence>
<dbReference type="GO" id="GO:0005737">
    <property type="term" value="C:cytoplasm"/>
    <property type="evidence" value="ECO:0007669"/>
    <property type="project" value="InterPro"/>
</dbReference>
<dbReference type="KEGG" id="dst:VUQ06_00865"/>
<proteinExistence type="inferred from homology"/>
<dbReference type="PROSITE" id="PS00573">
    <property type="entry name" value="PYRIDINE_REDOX_2"/>
    <property type="match status" value="1"/>
</dbReference>
<evidence type="ECO:0000256" key="9">
    <source>
        <dbReference type="ARBA" id="ARBA00048132"/>
    </source>
</evidence>
<comment type="similarity">
    <text evidence="1 10">Belongs to the class-II pyridine nucleotide-disulfide oxidoreductase family.</text>
</comment>
<dbReference type="Gene3D" id="3.50.50.60">
    <property type="entry name" value="FAD/NAD(P)-binding domain"/>
    <property type="match status" value="2"/>
</dbReference>
<evidence type="ECO:0000256" key="2">
    <source>
        <dbReference type="ARBA" id="ARBA00011738"/>
    </source>
</evidence>
<dbReference type="GO" id="GO:0004791">
    <property type="term" value="F:thioredoxin-disulfide reductase (NADPH) activity"/>
    <property type="evidence" value="ECO:0007669"/>
    <property type="project" value="UniProtKB-UniRule"/>
</dbReference>
<dbReference type="InterPro" id="IPR023753">
    <property type="entry name" value="FAD/NAD-binding_dom"/>
</dbReference>
<evidence type="ECO:0000256" key="7">
    <source>
        <dbReference type="ARBA" id="ARBA00023157"/>
    </source>
</evidence>
<dbReference type="EMBL" id="CP142435">
    <property type="protein sequence ID" value="XBC49803.1"/>
    <property type="molecule type" value="Genomic_DNA"/>
</dbReference>
<evidence type="ECO:0000256" key="10">
    <source>
        <dbReference type="RuleBase" id="RU003880"/>
    </source>
</evidence>
<keyword evidence="8 10" id="KW-0676">Redox-active center</keyword>
<dbReference type="PRINTS" id="PR00469">
    <property type="entry name" value="PNDRDTASEII"/>
</dbReference>
<dbReference type="SUPFAM" id="SSF51905">
    <property type="entry name" value="FAD/NAD(P)-binding domain"/>
    <property type="match status" value="1"/>
</dbReference>
<dbReference type="EC" id="1.8.1.9" evidence="10"/>
<dbReference type="InterPro" id="IPR005982">
    <property type="entry name" value="Thioredox_Rdtase"/>
</dbReference>
<dbReference type="AlphaFoldDB" id="A0AB74TY53"/>
<dbReference type="InterPro" id="IPR036188">
    <property type="entry name" value="FAD/NAD-bd_sf"/>
</dbReference>
<evidence type="ECO:0000256" key="1">
    <source>
        <dbReference type="ARBA" id="ARBA00009333"/>
    </source>
</evidence>
<evidence type="ECO:0000256" key="6">
    <source>
        <dbReference type="ARBA" id="ARBA00023002"/>
    </source>
</evidence>
<gene>
    <name evidence="14" type="primary">trxB</name>
    <name evidence="14" type="ORF">VUQ06_00865</name>
    <name evidence="13" type="ORF">VUQ08_01975</name>
</gene>
<dbReference type="PANTHER" id="PTHR48105">
    <property type="entry name" value="THIOREDOXIN REDUCTASE 1-RELATED-RELATED"/>
    <property type="match status" value="1"/>
</dbReference>
<evidence type="ECO:0000259" key="12">
    <source>
        <dbReference type="Pfam" id="PF07992"/>
    </source>
</evidence>
<name>A0AB74TY53_9LACT</name>
<dbReference type="Pfam" id="PF07992">
    <property type="entry name" value="Pyr_redox_2"/>
    <property type="match status" value="1"/>
</dbReference>
<organism evidence="14">
    <name type="scientific">Dolosigranulum savutiense</name>
    <dbReference type="NCBI Taxonomy" id="3110288"/>
    <lineage>
        <taxon>Bacteria</taxon>
        <taxon>Bacillati</taxon>
        <taxon>Bacillota</taxon>
        <taxon>Bacilli</taxon>
        <taxon>Lactobacillales</taxon>
        <taxon>Carnobacteriaceae</taxon>
        <taxon>Dolosigranulum</taxon>
    </lineage>
</organism>
<evidence type="ECO:0000256" key="5">
    <source>
        <dbReference type="ARBA" id="ARBA00022827"/>
    </source>
</evidence>
<keyword evidence="7" id="KW-1015">Disulfide bond</keyword>
<keyword evidence="4 10" id="KW-0285">Flavoprotein</keyword>
<dbReference type="EMBL" id="CP142433">
    <property type="protein sequence ID" value="XBC46405.1"/>
    <property type="molecule type" value="Genomic_DNA"/>
</dbReference>
<evidence type="ECO:0000256" key="11">
    <source>
        <dbReference type="RuleBase" id="RU003881"/>
    </source>
</evidence>
<comment type="cofactor">
    <cofactor evidence="11">
        <name>FAD</name>
        <dbReference type="ChEBI" id="CHEBI:57692"/>
    </cofactor>
    <text evidence="11">Binds 1 FAD per subunit.</text>
</comment>
<comment type="catalytic activity">
    <reaction evidence="9 10">
        <text>[thioredoxin]-dithiol + NADP(+) = [thioredoxin]-disulfide + NADPH + H(+)</text>
        <dbReference type="Rhea" id="RHEA:20345"/>
        <dbReference type="Rhea" id="RHEA-COMP:10698"/>
        <dbReference type="Rhea" id="RHEA-COMP:10700"/>
        <dbReference type="ChEBI" id="CHEBI:15378"/>
        <dbReference type="ChEBI" id="CHEBI:29950"/>
        <dbReference type="ChEBI" id="CHEBI:50058"/>
        <dbReference type="ChEBI" id="CHEBI:57783"/>
        <dbReference type="ChEBI" id="CHEBI:58349"/>
        <dbReference type="EC" id="1.8.1.9"/>
    </reaction>
</comment>
<dbReference type="InterPro" id="IPR008255">
    <property type="entry name" value="Pyr_nucl-diS_OxRdtase_2_AS"/>
</dbReference>
<protein>
    <recommendedName>
        <fullName evidence="3 10">Thioredoxin reductase</fullName>
        <ecNumber evidence="10">1.8.1.9</ecNumber>
    </recommendedName>
</protein>
<sequence>MTQPDKIYDVLVIGAGPGGMTAALYASRANLSTIMLERGAPGGQMINTAEIENYSGFDSIMGPDLATKMFKGAKQFGVEYTYGDIKEIVDGQVYKEVKTADKSYFARSIIIATGAEHKKLGVPGEQQLNGSGVSYCAVCDGAFFRDKHIAVIGGGDSAVEEGTYLTQFAKKVTIIHRRDQLRAQKILQNRAFNNEKVDFIWDTVVDEIRGEHKVESLITRHVNTNETEELPFDGVFIYIGLIPNSEICGDLPITDEDGWIVTDEKMHTAVPGIFAIGDVRATVLRQVATAVGDGAIAGNEVFHYVEALKENTK</sequence>
<feature type="domain" description="FAD/NAD(P)-binding" evidence="12">
    <location>
        <begin position="8"/>
        <end position="294"/>
    </location>
</feature>
<evidence type="ECO:0000256" key="4">
    <source>
        <dbReference type="ARBA" id="ARBA00022630"/>
    </source>
</evidence>
<dbReference type="NCBIfam" id="TIGR01292">
    <property type="entry name" value="TRX_reduct"/>
    <property type="match status" value="1"/>
</dbReference>
<keyword evidence="6 10" id="KW-0560">Oxidoreductase</keyword>
<reference evidence="14" key="1">
    <citation type="submission" date="2023-12" db="EMBL/GenBank/DDBJ databases">
        <title>Dolosigranulum savutii sp. nov. isolated from human upper respiratory samples collected in Botswana.</title>
        <authorList>
            <person name="Kelly M.S."/>
        </authorList>
    </citation>
    <scope>NUCLEOTIDE SEQUENCE</scope>
    <source>
        <strain evidence="14">MSK294</strain>
        <strain evidence="13">MSK433</strain>
    </source>
</reference>
<accession>A0AB74TY53</accession>
<keyword evidence="11" id="KW-0521">NADP</keyword>